<keyword evidence="6" id="KW-1185">Reference proteome</keyword>
<gene>
    <name evidence="5" type="ORF">SAMN05421740_10673</name>
</gene>
<name>A0A1H7QRJ7_9SPHI</name>
<dbReference type="GO" id="GO:0016020">
    <property type="term" value="C:membrane"/>
    <property type="evidence" value="ECO:0007669"/>
    <property type="project" value="InterPro"/>
</dbReference>
<proteinExistence type="predicted"/>
<dbReference type="STRING" id="332977.SAMN05421740_10673"/>
<dbReference type="SUPFAM" id="SSF55874">
    <property type="entry name" value="ATPase domain of HSP90 chaperone/DNA topoisomerase II/histidine kinase"/>
    <property type="match status" value="1"/>
</dbReference>
<dbReference type="Gene3D" id="3.30.565.10">
    <property type="entry name" value="Histidine kinase-like ATPase, C-terminal domain"/>
    <property type="match status" value="1"/>
</dbReference>
<keyword evidence="2" id="KW-0812">Transmembrane</keyword>
<dbReference type="Gene3D" id="1.25.40.10">
    <property type="entry name" value="Tetratricopeptide repeat domain"/>
    <property type="match status" value="2"/>
</dbReference>
<accession>A0A1H7QRJ7</accession>
<dbReference type="SMART" id="SM00028">
    <property type="entry name" value="TPR"/>
    <property type="match status" value="6"/>
</dbReference>
<feature type="repeat" description="TPR" evidence="1">
    <location>
        <begin position="164"/>
        <end position="197"/>
    </location>
</feature>
<feature type="transmembrane region" description="Helical" evidence="2">
    <location>
        <begin position="396"/>
        <end position="416"/>
    </location>
</feature>
<feature type="signal peptide" evidence="3">
    <location>
        <begin position="1"/>
        <end position="23"/>
    </location>
</feature>
<protein>
    <submittedName>
        <fullName evidence="5">Tetratricopeptide repeat-containing protein</fullName>
    </submittedName>
</protein>
<evidence type="ECO:0000313" key="6">
    <source>
        <dbReference type="Proteomes" id="UP000198916"/>
    </source>
</evidence>
<evidence type="ECO:0000259" key="4">
    <source>
        <dbReference type="Pfam" id="PF06580"/>
    </source>
</evidence>
<feature type="chain" id="PRO_5011531044" evidence="3">
    <location>
        <begin position="24"/>
        <end position="658"/>
    </location>
</feature>
<evidence type="ECO:0000256" key="1">
    <source>
        <dbReference type="PROSITE-ProRule" id="PRU00339"/>
    </source>
</evidence>
<reference evidence="6" key="1">
    <citation type="submission" date="2016-10" db="EMBL/GenBank/DDBJ databases">
        <authorList>
            <person name="Varghese N."/>
            <person name="Submissions S."/>
        </authorList>
    </citation>
    <scope>NUCLEOTIDE SEQUENCE [LARGE SCALE GENOMIC DNA]</scope>
    <source>
        <strain evidence="6">Jip14</strain>
    </source>
</reference>
<keyword evidence="3" id="KW-0732">Signal</keyword>
<dbReference type="OrthoDB" id="6190788at2"/>
<dbReference type="PANTHER" id="PTHR34220">
    <property type="entry name" value="SENSOR HISTIDINE KINASE YPDA"/>
    <property type="match status" value="1"/>
</dbReference>
<sequence>MKPIYLVLAAMLGVPAHSFAAFAQQHKYDSLRVLLEEHPAPDARRAALLNELSFALHTTDPAKAMAYAEEAISFAGSLEDKRLLAGAYLRKGVALVVMSKYDDALALLEKALALERVNKHEAGMAAAISNIGLVHQHQNNYPLALKNYQEAAQLFTDIGNPNAPLIYNNMASIYAELKNYEKAIEYFGKAHEESMKYQLKPLEVVSVMNIGVTYVDRKAYHDGVRYLDSALRLNEAINDPTNSARIYGNLGVAYFGLEDYHHAEDYALRAWALNTQLGNERSLAYNANNLGENYLALGNLPEAYRYLARGLALGAKLEVPVIRRDIAQNLSAYFEQRQVYDSALYYQKLYTALQDSIGDASNQKELTRLELQYDFDLKEQGYLQQQQVHNLQMRQLWLYGALVLALLVALGSYLLNRARLRTVRMKNELREQELSQQTEALLLQQQLSESELKAIRTQMNPHFIFNVLNSIEFYILESDARTASKLVQRFAKLTRLVLENSTHSLVSADREWEAIRQYIELEMVRFDQAFDCHFEVDSALDLSKTLLPPMLIQPLVENAIHHGLRHVKGYRGVLKVSITRQECQLVICVADNGVGLHHSRTQAATIPFKEKSMGIAGIRERLEIIGLTYPESAPTLSYATHSHDGQLGTEARLTLPLM</sequence>
<dbReference type="InterPro" id="IPR010559">
    <property type="entry name" value="Sig_transdc_His_kin_internal"/>
</dbReference>
<dbReference type="PANTHER" id="PTHR34220:SF7">
    <property type="entry name" value="SENSOR HISTIDINE KINASE YPDA"/>
    <property type="match status" value="1"/>
</dbReference>
<keyword evidence="1" id="KW-0802">TPR repeat</keyword>
<evidence type="ECO:0000256" key="3">
    <source>
        <dbReference type="SAM" id="SignalP"/>
    </source>
</evidence>
<feature type="domain" description="Signal transduction histidine kinase internal region" evidence="4">
    <location>
        <begin position="450"/>
        <end position="529"/>
    </location>
</feature>
<dbReference type="Proteomes" id="UP000198916">
    <property type="component" value="Unassembled WGS sequence"/>
</dbReference>
<keyword evidence="2" id="KW-1133">Transmembrane helix</keyword>
<keyword evidence="2" id="KW-0472">Membrane</keyword>
<dbReference type="InterPro" id="IPR011990">
    <property type="entry name" value="TPR-like_helical_dom_sf"/>
</dbReference>
<feature type="repeat" description="TPR" evidence="1">
    <location>
        <begin position="85"/>
        <end position="118"/>
    </location>
</feature>
<dbReference type="Pfam" id="PF13424">
    <property type="entry name" value="TPR_12"/>
    <property type="match status" value="2"/>
</dbReference>
<evidence type="ECO:0000313" key="5">
    <source>
        <dbReference type="EMBL" id="SEL50620.1"/>
    </source>
</evidence>
<dbReference type="EMBL" id="FNZR01000006">
    <property type="protein sequence ID" value="SEL50620.1"/>
    <property type="molecule type" value="Genomic_DNA"/>
</dbReference>
<dbReference type="PROSITE" id="PS50005">
    <property type="entry name" value="TPR"/>
    <property type="match status" value="3"/>
</dbReference>
<organism evidence="5 6">
    <name type="scientific">Parapedobacter koreensis</name>
    <dbReference type="NCBI Taxonomy" id="332977"/>
    <lineage>
        <taxon>Bacteria</taxon>
        <taxon>Pseudomonadati</taxon>
        <taxon>Bacteroidota</taxon>
        <taxon>Sphingobacteriia</taxon>
        <taxon>Sphingobacteriales</taxon>
        <taxon>Sphingobacteriaceae</taxon>
        <taxon>Parapedobacter</taxon>
    </lineage>
</organism>
<dbReference type="InterPro" id="IPR036890">
    <property type="entry name" value="HATPase_C_sf"/>
</dbReference>
<dbReference type="AlphaFoldDB" id="A0A1H7QRJ7"/>
<dbReference type="InterPro" id="IPR019734">
    <property type="entry name" value="TPR_rpt"/>
</dbReference>
<evidence type="ECO:0000256" key="2">
    <source>
        <dbReference type="SAM" id="Phobius"/>
    </source>
</evidence>
<dbReference type="Pfam" id="PF06580">
    <property type="entry name" value="His_kinase"/>
    <property type="match status" value="1"/>
</dbReference>
<dbReference type="RefSeq" id="WP_090606606.1">
    <property type="nucleotide sequence ID" value="NZ_FNZR01000006.1"/>
</dbReference>
<dbReference type="SUPFAM" id="SSF48452">
    <property type="entry name" value="TPR-like"/>
    <property type="match status" value="2"/>
</dbReference>
<dbReference type="InterPro" id="IPR050640">
    <property type="entry name" value="Bact_2-comp_sensor_kinase"/>
</dbReference>
<dbReference type="GO" id="GO:0000155">
    <property type="term" value="F:phosphorelay sensor kinase activity"/>
    <property type="evidence" value="ECO:0007669"/>
    <property type="project" value="InterPro"/>
</dbReference>
<feature type="repeat" description="TPR" evidence="1">
    <location>
        <begin position="125"/>
        <end position="158"/>
    </location>
</feature>